<sequence length="57" mass="6554">MGYVYFITNGENIKIGYTKNSVQKRLKQLNTGSDKQLYILGYMKGTMADEESLHSKF</sequence>
<reference evidence="1" key="1">
    <citation type="journal article" date="2021" name="Proc. Natl. Acad. Sci. U.S.A.">
        <title>A Catalog of Tens of Thousands of Viruses from Human Metagenomes Reveals Hidden Associations with Chronic Diseases.</title>
        <authorList>
            <person name="Tisza M.J."/>
            <person name="Buck C.B."/>
        </authorList>
    </citation>
    <scope>NUCLEOTIDE SEQUENCE</scope>
    <source>
        <strain evidence="1">CtOZu12</strain>
    </source>
</reference>
<protein>
    <recommendedName>
        <fullName evidence="2">GIY-YIG nuclease family protein</fullName>
    </recommendedName>
</protein>
<proteinExistence type="predicted"/>
<dbReference type="Pfam" id="PF13455">
    <property type="entry name" value="MUG113"/>
    <property type="match status" value="1"/>
</dbReference>
<evidence type="ECO:0008006" key="2">
    <source>
        <dbReference type="Google" id="ProtNLM"/>
    </source>
</evidence>
<accession>A0A8D9UHI6</accession>
<evidence type="ECO:0000313" key="1">
    <source>
        <dbReference type="EMBL" id="DAD55556.1"/>
    </source>
</evidence>
<organism evidence="1">
    <name type="scientific">Bacteriophage sp</name>
    <dbReference type="NCBI Taxonomy" id="38018"/>
    <lineage>
        <taxon>Viruses</taxon>
    </lineage>
</organism>
<name>A0A8D9UHI6_9VIRU</name>
<dbReference type="EMBL" id="BK029940">
    <property type="protein sequence ID" value="DAD55556.1"/>
    <property type="molecule type" value="Genomic_DNA"/>
</dbReference>